<dbReference type="PANTHER" id="PTHR22939">
    <property type="entry name" value="SERINE PROTEASE FAMILY S1C HTRA-RELATED"/>
    <property type="match status" value="1"/>
</dbReference>
<protein>
    <submittedName>
        <fullName evidence="1">Serine protease</fullName>
    </submittedName>
</protein>
<gene>
    <name evidence="1" type="ORF">ENV52_14860</name>
</gene>
<keyword evidence="1" id="KW-0645">Protease</keyword>
<evidence type="ECO:0000313" key="1">
    <source>
        <dbReference type="EMBL" id="HHS30964.1"/>
    </source>
</evidence>
<keyword evidence="1" id="KW-0378">Hydrolase</keyword>
<dbReference type="InterPro" id="IPR043504">
    <property type="entry name" value="Peptidase_S1_PA_chymotrypsin"/>
</dbReference>
<dbReference type="GO" id="GO:0004252">
    <property type="term" value="F:serine-type endopeptidase activity"/>
    <property type="evidence" value="ECO:0007669"/>
    <property type="project" value="InterPro"/>
</dbReference>
<accession>A0A7V6A666</accession>
<dbReference type="Pfam" id="PF13365">
    <property type="entry name" value="Trypsin_2"/>
    <property type="match status" value="1"/>
</dbReference>
<dbReference type="EMBL" id="DTGR01000229">
    <property type="protein sequence ID" value="HHS30964.1"/>
    <property type="molecule type" value="Genomic_DNA"/>
</dbReference>
<dbReference type="InterPro" id="IPR001940">
    <property type="entry name" value="Peptidase_S1C"/>
</dbReference>
<dbReference type="PANTHER" id="PTHR22939:SF129">
    <property type="entry name" value="SERINE PROTEASE HTRA2, MITOCHONDRIAL"/>
    <property type="match status" value="1"/>
</dbReference>
<dbReference type="PRINTS" id="PR00834">
    <property type="entry name" value="PROTEASES2C"/>
</dbReference>
<reference evidence="1" key="1">
    <citation type="journal article" date="2020" name="mSystems">
        <title>Genome- and Community-Level Interaction Insights into Carbon Utilization and Element Cycling Functions of Hydrothermarchaeota in Hydrothermal Sediment.</title>
        <authorList>
            <person name="Zhou Z."/>
            <person name="Liu Y."/>
            <person name="Xu W."/>
            <person name="Pan J."/>
            <person name="Luo Z.H."/>
            <person name="Li M."/>
        </authorList>
    </citation>
    <scope>NUCLEOTIDE SEQUENCE [LARGE SCALE GENOMIC DNA]</scope>
    <source>
        <strain evidence="1">SpSt-767</strain>
    </source>
</reference>
<dbReference type="Gene3D" id="2.40.10.10">
    <property type="entry name" value="Trypsin-like serine proteases"/>
    <property type="match status" value="2"/>
</dbReference>
<proteinExistence type="predicted"/>
<comment type="caution">
    <text evidence="1">The sequence shown here is derived from an EMBL/GenBank/DDBJ whole genome shotgun (WGS) entry which is preliminary data.</text>
</comment>
<organism evidence="1">
    <name type="scientific">Desulfobacca acetoxidans</name>
    <dbReference type="NCBI Taxonomy" id="60893"/>
    <lineage>
        <taxon>Bacteria</taxon>
        <taxon>Pseudomonadati</taxon>
        <taxon>Thermodesulfobacteriota</taxon>
        <taxon>Desulfobaccia</taxon>
        <taxon>Desulfobaccales</taxon>
        <taxon>Desulfobaccaceae</taxon>
        <taxon>Desulfobacca</taxon>
    </lineage>
</organism>
<dbReference type="GO" id="GO:0006508">
    <property type="term" value="P:proteolysis"/>
    <property type="evidence" value="ECO:0007669"/>
    <property type="project" value="UniProtKB-KW"/>
</dbReference>
<dbReference type="AlphaFoldDB" id="A0A7V6A666"/>
<name>A0A7V6A666_9BACT</name>
<dbReference type="SUPFAM" id="SSF50494">
    <property type="entry name" value="Trypsin-like serine proteases"/>
    <property type="match status" value="1"/>
</dbReference>
<dbReference type="InterPro" id="IPR009003">
    <property type="entry name" value="Peptidase_S1_PA"/>
</dbReference>
<sequence length="303" mass="32258">MRSWNPRTGEFRLMEQRQPRKRRVGLTALVLLIGLVMVISASRVLTGERRDNLPGLVKRVQPAVVTVIAYNARGEALSQGTGFFMNPGGCFLTNCHVLAQAARAEVRTAEGRCYPVRGVVAADRDWDLVVAAVVSPPEESCGLEITPDIPAVGERVAVVGSPLGLEQTLSDGVVSALRRTSAGEYLQISAPVSAGSSGSPVINMKGEVVGVASLQVIKGQNLNFAVPGSRALALQQKAAAARTVSAPLSTLARQSGSAWWCLDRSRRYVGEHHQHRPAAYRQAVRLQPEVAGAFSGLARPLGP</sequence>